<dbReference type="Proteomes" id="UP000560131">
    <property type="component" value="Unassembled WGS sequence"/>
</dbReference>
<name>A0A7X0JDC9_9SPHN</name>
<reference evidence="1 4" key="1">
    <citation type="submission" date="2020-08" db="EMBL/GenBank/DDBJ databases">
        <title>Genomic Encyclopedia of Type Strains, Phase IV (KMG-IV): sequencing the most valuable type-strain genomes for metagenomic binning, comparative biology and taxonomic classification.</title>
        <authorList>
            <person name="Goeker M."/>
        </authorList>
    </citation>
    <scope>NUCLEOTIDE SEQUENCE [LARGE SCALE GENOMIC DNA]</scope>
    <source>
        <strain evidence="1 4">DSM 101535</strain>
    </source>
</reference>
<evidence type="ECO:0000313" key="1">
    <source>
        <dbReference type="EMBL" id="MBB5727520.1"/>
    </source>
</evidence>
<dbReference type="AlphaFoldDB" id="A0A7X0JDC9"/>
<gene>
    <name evidence="2" type="ORF">F4693_001674</name>
    <name evidence="1" type="ORF">FHS97_003476</name>
</gene>
<protein>
    <submittedName>
        <fullName evidence="2">Uncharacterized protein</fullName>
    </submittedName>
</protein>
<organism evidence="2 3">
    <name type="scientific">Sphingomonas endophytica</name>
    <dbReference type="NCBI Taxonomy" id="869719"/>
    <lineage>
        <taxon>Bacteria</taxon>
        <taxon>Pseudomonadati</taxon>
        <taxon>Pseudomonadota</taxon>
        <taxon>Alphaproteobacteria</taxon>
        <taxon>Sphingomonadales</taxon>
        <taxon>Sphingomonadaceae</taxon>
        <taxon>Sphingomonas</taxon>
    </lineage>
</organism>
<evidence type="ECO:0000313" key="4">
    <source>
        <dbReference type="Proteomes" id="UP000560131"/>
    </source>
</evidence>
<reference evidence="2 3" key="2">
    <citation type="submission" date="2020-08" db="EMBL/GenBank/DDBJ databases">
        <title>The Agave Microbiome: Exploring the role of microbial communities in plant adaptations to desert environments.</title>
        <authorList>
            <person name="Partida-Martinez L.P."/>
        </authorList>
    </citation>
    <scope>NUCLEOTIDE SEQUENCE [LARGE SCALE GENOMIC DNA]</scope>
    <source>
        <strain evidence="2 3">AS3.13</strain>
    </source>
</reference>
<sequence>MTTNLIGRVCNSGVTPLPSRRPGLEPGPRFLSNVAAKAGFRIKSVVTIEARP</sequence>
<reference evidence="2 3" key="3">
    <citation type="submission" date="2020-08" db="EMBL/GenBank/DDBJ databases">
        <authorList>
            <person name="Partida-Martinez L."/>
            <person name="Huntemann M."/>
            <person name="Clum A."/>
            <person name="Wang J."/>
            <person name="Palaniappan K."/>
            <person name="Ritter S."/>
            <person name="Chen I.-M."/>
            <person name="Stamatis D."/>
            <person name="Reddy T."/>
            <person name="O'Malley R."/>
            <person name="Daum C."/>
            <person name="Shapiro N."/>
            <person name="Ivanova N."/>
            <person name="Kyrpides N."/>
            <person name="Woyke T."/>
        </authorList>
    </citation>
    <scope>NUCLEOTIDE SEQUENCE [LARGE SCALE GENOMIC DNA]</scope>
    <source>
        <strain evidence="2 3">AS3.13</strain>
    </source>
</reference>
<dbReference type="EMBL" id="JACIJN010000017">
    <property type="protein sequence ID" value="MBB5727520.1"/>
    <property type="molecule type" value="Genomic_DNA"/>
</dbReference>
<comment type="caution">
    <text evidence="2">The sequence shown here is derived from an EMBL/GenBank/DDBJ whole genome shotgun (WGS) entry which is preliminary data.</text>
</comment>
<evidence type="ECO:0000313" key="2">
    <source>
        <dbReference type="EMBL" id="MBB6504697.1"/>
    </source>
</evidence>
<dbReference type="EMBL" id="JACHBT010000008">
    <property type="protein sequence ID" value="MBB6504697.1"/>
    <property type="molecule type" value="Genomic_DNA"/>
</dbReference>
<dbReference type="Proteomes" id="UP000522313">
    <property type="component" value="Unassembled WGS sequence"/>
</dbReference>
<accession>A0A7X0JDC9</accession>
<keyword evidence="4" id="KW-1185">Reference proteome</keyword>
<proteinExistence type="predicted"/>
<evidence type="ECO:0000313" key="3">
    <source>
        <dbReference type="Proteomes" id="UP000522313"/>
    </source>
</evidence>